<dbReference type="Pfam" id="PF00589">
    <property type="entry name" value="Phage_integrase"/>
    <property type="match status" value="1"/>
</dbReference>
<accession>A0A6L5XWQ9</accession>
<dbReference type="PANTHER" id="PTHR30349:SF64">
    <property type="entry name" value="PROPHAGE INTEGRASE INTD-RELATED"/>
    <property type="match status" value="1"/>
</dbReference>
<organism evidence="9 10">
    <name type="scientific">Velocimicrobium porci</name>
    <dbReference type="NCBI Taxonomy" id="2606634"/>
    <lineage>
        <taxon>Bacteria</taxon>
        <taxon>Bacillati</taxon>
        <taxon>Bacillota</taxon>
        <taxon>Clostridia</taxon>
        <taxon>Lachnospirales</taxon>
        <taxon>Lachnospiraceae</taxon>
        <taxon>Velocimicrobium</taxon>
    </lineage>
</organism>
<dbReference type="Pfam" id="PF14657">
    <property type="entry name" value="Arm-DNA-bind_4"/>
    <property type="match status" value="1"/>
</dbReference>
<reference evidence="9 10" key="1">
    <citation type="submission" date="2019-08" db="EMBL/GenBank/DDBJ databases">
        <title>In-depth cultivation of the pig gut microbiome towards novel bacterial diversity and tailored functional studies.</title>
        <authorList>
            <person name="Wylensek D."/>
            <person name="Hitch T.C.A."/>
            <person name="Clavel T."/>
        </authorList>
    </citation>
    <scope>NUCLEOTIDE SEQUENCE [LARGE SCALE GENOMIC DNA]</scope>
    <source>
        <strain evidence="9 10">WCA-693-APC-MOT-I</strain>
    </source>
</reference>
<dbReference type="GO" id="GO:0003677">
    <property type="term" value="F:DNA binding"/>
    <property type="evidence" value="ECO:0007669"/>
    <property type="project" value="UniProtKB-UniRule"/>
</dbReference>
<evidence type="ECO:0000256" key="1">
    <source>
        <dbReference type="ARBA" id="ARBA00003283"/>
    </source>
</evidence>
<dbReference type="InterPro" id="IPR004107">
    <property type="entry name" value="Integrase_SAM-like_N"/>
</dbReference>
<evidence type="ECO:0000313" key="10">
    <source>
        <dbReference type="Proteomes" id="UP000482209"/>
    </source>
</evidence>
<dbReference type="Proteomes" id="UP000482209">
    <property type="component" value="Unassembled WGS sequence"/>
</dbReference>
<evidence type="ECO:0000313" key="9">
    <source>
        <dbReference type="EMBL" id="MSS62788.1"/>
    </source>
</evidence>
<comment type="caution">
    <text evidence="9">The sequence shown here is derived from an EMBL/GenBank/DDBJ whole genome shotgun (WGS) entry which is preliminary data.</text>
</comment>
<dbReference type="CDD" id="cd01189">
    <property type="entry name" value="INT_ICEBs1_C_like"/>
    <property type="match status" value="1"/>
</dbReference>
<keyword evidence="10" id="KW-1185">Reference proteome</keyword>
<keyword evidence="4 6" id="KW-0238">DNA-binding</keyword>
<evidence type="ECO:0000256" key="2">
    <source>
        <dbReference type="ARBA" id="ARBA00008857"/>
    </source>
</evidence>
<dbReference type="PROSITE" id="PS51898">
    <property type="entry name" value="TYR_RECOMBINASE"/>
    <property type="match status" value="1"/>
</dbReference>
<evidence type="ECO:0000259" key="8">
    <source>
        <dbReference type="PROSITE" id="PS51900"/>
    </source>
</evidence>
<feature type="domain" description="Tyr recombinase" evidence="7">
    <location>
        <begin position="160"/>
        <end position="344"/>
    </location>
</feature>
<dbReference type="EMBL" id="VUMT01000003">
    <property type="protein sequence ID" value="MSS62788.1"/>
    <property type="molecule type" value="Genomic_DNA"/>
</dbReference>
<name>A0A6L5XWQ9_9FIRM</name>
<evidence type="ECO:0000256" key="4">
    <source>
        <dbReference type="ARBA" id="ARBA00023125"/>
    </source>
</evidence>
<evidence type="ECO:0000259" key="7">
    <source>
        <dbReference type="PROSITE" id="PS51898"/>
    </source>
</evidence>
<dbReference type="InterPro" id="IPR010998">
    <property type="entry name" value="Integrase_recombinase_N"/>
</dbReference>
<dbReference type="InterPro" id="IPR013762">
    <property type="entry name" value="Integrase-like_cat_sf"/>
</dbReference>
<dbReference type="InterPro" id="IPR011010">
    <property type="entry name" value="DNA_brk_join_enz"/>
</dbReference>
<comment type="function">
    <text evidence="1">Site-specific tyrosine recombinase, which acts by catalyzing the cutting and rejoining of the recombining DNA molecules.</text>
</comment>
<dbReference type="GO" id="GO:0015074">
    <property type="term" value="P:DNA integration"/>
    <property type="evidence" value="ECO:0007669"/>
    <property type="project" value="UniProtKB-KW"/>
</dbReference>
<dbReference type="PANTHER" id="PTHR30349">
    <property type="entry name" value="PHAGE INTEGRASE-RELATED"/>
    <property type="match status" value="1"/>
</dbReference>
<dbReference type="Gene3D" id="1.10.443.10">
    <property type="entry name" value="Intergrase catalytic core"/>
    <property type="match status" value="1"/>
</dbReference>
<dbReference type="GO" id="GO:0006310">
    <property type="term" value="P:DNA recombination"/>
    <property type="evidence" value="ECO:0007669"/>
    <property type="project" value="UniProtKB-KW"/>
</dbReference>
<keyword evidence="3" id="KW-0229">DNA integration</keyword>
<proteinExistence type="inferred from homology"/>
<dbReference type="AlphaFoldDB" id="A0A6L5XWQ9"/>
<dbReference type="SUPFAM" id="SSF56349">
    <property type="entry name" value="DNA breaking-rejoining enzymes"/>
    <property type="match status" value="1"/>
</dbReference>
<comment type="similarity">
    <text evidence="2">Belongs to the 'phage' integrase family.</text>
</comment>
<dbReference type="Pfam" id="PF14659">
    <property type="entry name" value="Phage_int_SAM_3"/>
    <property type="match status" value="1"/>
</dbReference>
<dbReference type="PROSITE" id="PS51900">
    <property type="entry name" value="CB"/>
    <property type="match status" value="1"/>
</dbReference>
<dbReference type="InterPro" id="IPR044068">
    <property type="entry name" value="CB"/>
</dbReference>
<dbReference type="InterPro" id="IPR050090">
    <property type="entry name" value="Tyrosine_recombinase_XerCD"/>
</dbReference>
<dbReference type="InterPro" id="IPR028259">
    <property type="entry name" value="AP2-like_int_N"/>
</dbReference>
<dbReference type="InterPro" id="IPR002104">
    <property type="entry name" value="Integrase_catalytic"/>
</dbReference>
<feature type="domain" description="Core-binding (CB)" evidence="8">
    <location>
        <begin position="56"/>
        <end position="138"/>
    </location>
</feature>
<evidence type="ECO:0000256" key="6">
    <source>
        <dbReference type="PROSITE-ProRule" id="PRU01248"/>
    </source>
</evidence>
<gene>
    <name evidence="9" type="ORF">FYJ58_02715</name>
</gene>
<sequence length="350" mass="41825">MPAYKDKERNTWYCKFYYETWDGQKKHTTKRGFQTKKAAIEWENEFKASVKAEMTMTVASFVKIYFNDKKGELKERSIRNKEYMMNVHIIPYFGERKMNEITPSDIIQWQNVIREKNYSETYLRMIQNQMTALFTHAYNIYGLKSNPCKKIKKMGKSDANRLDFWTKDEYDKFIATIDHDDRYYTLFEILFWTGCRVGELLALTKSDIDFQNNQIHISKTYYRMNGEDVITTPKTEQSIRTVDIPEFLKNEIKDYVSRIYECKDNQRLFPMVLEAVQHKMKRNIEKAGVKKIRVHDLRHSHVAYLIHQGVQPLIIKERLGHRDIKITLNTYGHLYPSEQKKVAELLNCQK</sequence>
<protein>
    <submittedName>
        <fullName evidence="9">Site-specific integrase</fullName>
    </submittedName>
</protein>
<keyword evidence="5" id="KW-0233">DNA recombination</keyword>
<dbReference type="RefSeq" id="WP_154516870.1">
    <property type="nucleotide sequence ID" value="NZ_VUMT01000003.1"/>
</dbReference>
<evidence type="ECO:0000256" key="3">
    <source>
        <dbReference type="ARBA" id="ARBA00022908"/>
    </source>
</evidence>
<evidence type="ECO:0000256" key="5">
    <source>
        <dbReference type="ARBA" id="ARBA00023172"/>
    </source>
</evidence>
<dbReference type="Gene3D" id="1.10.150.130">
    <property type="match status" value="1"/>
</dbReference>